<dbReference type="InterPro" id="IPR009057">
    <property type="entry name" value="Homeodomain-like_sf"/>
</dbReference>
<feature type="region of interest" description="Disordered" evidence="1">
    <location>
        <begin position="80"/>
        <end position="131"/>
    </location>
</feature>
<feature type="region of interest" description="Disordered" evidence="1">
    <location>
        <begin position="224"/>
        <end position="254"/>
    </location>
</feature>
<accession>A0A1J4KZ69</accession>
<feature type="compositionally biased region" description="Low complexity" evidence="1">
    <location>
        <begin position="107"/>
        <end position="121"/>
    </location>
</feature>
<dbReference type="InterPro" id="IPR017884">
    <property type="entry name" value="SANT_dom"/>
</dbReference>
<evidence type="ECO:0000259" key="4">
    <source>
        <dbReference type="PROSITE" id="PS51294"/>
    </source>
</evidence>
<dbReference type="InterPro" id="IPR017930">
    <property type="entry name" value="Myb_dom"/>
</dbReference>
<evidence type="ECO:0000256" key="1">
    <source>
        <dbReference type="SAM" id="MobiDB-lite"/>
    </source>
</evidence>
<evidence type="ECO:0008006" key="7">
    <source>
        <dbReference type="Google" id="ProtNLM"/>
    </source>
</evidence>
<feature type="domain" description="Myb-like" evidence="2">
    <location>
        <begin position="176"/>
        <end position="220"/>
    </location>
</feature>
<dbReference type="GeneID" id="94849191"/>
<evidence type="ECO:0000313" key="5">
    <source>
        <dbReference type="EMBL" id="OHT14988.1"/>
    </source>
</evidence>
<dbReference type="VEuPathDB" id="TrichDB:TRFO_42796"/>
<feature type="compositionally biased region" description="Polar residues" evidence="1">
    <location>
        <begin position="83"/>
        <end position="94"/>
    </location>
</feature>
<dbReference type="OrthoDB" id="39591at2759"/>
<feature type="domain" description="SANT" evidence="3">
    <location>
        <begin position="121"/>
        <end position="173"/>
    </location>
</feature>
<evidence type="ECO:0000313" key="6">
    <source>
        <dbReference type="Proteomes" id="UP000179807"/>
    </source>
</evidence>
<dbReference type="GO" id="GO:0000981">
    <property type="term" value="F:DNA-binding transcription factor activity, RNA polymerase II-specific"/>
    <property type="evidence" value="ECO:0007669"/>
    <property type="project" value="TreeGrafter"/>
</dbReference>
<sequence length="321" mass="35225">MNFHSLILKFKTKNAFKKLCAFIEWPQKVLKKKMLNSSFCSSSSSNTKSPTSSTCIPPMPIVHLQAGIVQIPSAKFSPKLTANPPSTISSNLSPGTPPNCPLGHAQNSSSGISVSIGSSSNSRKKFSSEEDKHLKELVEKHGAKNWDKIAELMPGRTGRQCRDRYRNYLIPGFFNGQWSQDEDDLLRVKYHEFGPQWAKMTPFFHGRSANSLKNRWNYFVCRTSPSSSPSGSSVPSSSSLSSIPSNSSSTSNSPSYSPYSLSLSQLNTLQPNTSSSLPSFSAVVQKSEPSFLLEQSITLPPKFRMLSTMFASAVKVDVTHA</sequence>
<dbReference type="GO" id="GO:0000978">
    <property type="term" value="F:RNA polymerase II cis-regulatory region sequence-specific DNA binding"/>
    <property type="evidence" value="ECO:0007669"/>
    <property type="project" value="TreeGrafter"/>
</dbReference>
<dbReference type="InterPro" id="IPR050560">
    <property type="entry name" value="MYB_TF"/>
</dbReference>
<dbReference type="SUPFAM" id="SSF46689">
    <property type="entry name" value="Homeodomain-like"/>
    <property type="match status" value="1"/>
</dbReference>
<dbReference type="AlphaFoldDB" id="A0A1J4KZ69"/>
<reference evidence="5" key="1">
    <citation type="submission" date="2016-10" db="EMBL/GenBank/DDBJ databases">
        <authorList>
            <person name="Benchimol M."/>
            <person name="Almeida L.G."/>
            <person name="Vasconcelos A.T."/>
            <person name="Perreira-Neves A."/>
            <person name="Rosa I.A."/>
            <person name="Tasca T."/>
            <person name="Bogo M.R."/>
            <person name="de Souza W."/>
        </authorList>
    </citation>
    <scope>NUCLEOTIDE SEQUENCE [LARGE SCALE GENOMIC DNA]</scope>
    <source>
        <strain evidence="5">K</strain>
    </source>
</reference>
<feature type="domain" description="Myb-like" evidence="2">
    <location>
        <begin position="118"/>
        <end position="169"/>
    </location>
</feature>
<evidence type="ECO:0000259" key="2">
    <source>
        <dbReference type="PROSITE" id="PS50090"/>
    </source>
</evidence>
<dbReference type="CDD" id="cd00167">
    <property type="entry name" value="SANT"/>
    <property type="match status" value="2"/>
</dbReference>
<dbReference type="PANTHER" id="PTHR45614">
    <property type="entry name" value="MYB PROTEIN-RELATED"/>
    <property type="match status" value="1"/>
</dbReference>
<dbReference type="RefSeq" id="XP_068368124.1">
    <property type="nucleotide sequence ID" value="XM_068514487.1"/>
</dbReference>
<dbReference type="PROSITE" id="PS51293">
    <property type="entry name" value="SANT"/>
    <property type="match status" value="1"/>
</dbReference>
<feature type="domain" description="HTH myb-type" evidence="4">
    <location>
        <begin position="123"/>
        <end position="173"/>
    </location>
</feature>
<organism evidence="5 6">
    <name type="scientific">Tritrichomonas foetus</name>
    <dbReference type="NCBI Taxonomy" id="1144522"/>
    <lineage>
        <taxon>Eukaryota</taxon>
        <taxon>Metamonada</taxon>
        <taxon>Parabasalia</taxon>
        <taxon>Tritrichomonadida</taxon>
        <taxon>Tritrichomonadidae</taxon>
        <taxon>Tritrichomonas</taxon>
    </lineage>
</organism>
<dbReference type="Gene3D" id="1.10.10.60">
    <property type="entry name" value="Homeodomain-like"/>
    <property type="match status" value="2"/>
</dbReference>
<comment type="caution">
    <text evidence="5">The sequence shown here is derived from an EMBL/GenBank/DDBJ whole genome shotgun (WGS) entry which is preliminary data.</text>
</comment>
<keyword evidence="6" id="KW-1185">Reference proteome</keyword>
<proteinExistence type="predicted"/>
<name>A0A1J4KZ69_9EUKA</name>
<protein>
    <recommendedName>
        <fullName evidence="7">Myb-like DNA-binding domain containing protein</fullName>
    </recommendedName>
</protein>
<gene>
    <name evidence="5" type="ORF">TRFO_42796</name>
</gene>
<dbReference type="SMART" id="SM00717">
    <property type="entry name" value="SANT"/>
    <property type="match status" value="2"/>
</dbReference>
<dbReference type="Proteomes" id="UP000179807">
    <property type="component" value="Unassembled WGS sequence"/>
</dbReference>
<evidence type="ECO:0000259" key="3">
    <source>
        <dbReference type="PROSITE" id="PS51293"/>
    </source>
</evidence>
<dbReference type="GO" id="GO:0005634">
    <property type="term" value="C:nucleus"/>
    <property type="evidence" value="ECO:0007669"/>
    <property type="project" value="TreeGrafter"/>
</dbReference>
<dbReference type="Pfam" id="PF00249">
    <property type="entry name" value="Myb_DNA-binding"/>
    <property type="match status" value="2"/>
</dbReference>
<dbReference type="EMBL" id="MLAK01000291">
    <property type="protein sequence ID" value="OHT14988.1"/>
    <property type="molecule type" value="Genomic_DNA"/>
</dbReference>
<feature type="domain" description="HTH myb-type" evidence="4">
    <location>
        <begin position="176"/>
        <end position="224"/>
    </location>
</feature>
<dbReference type="PANTHER" id="PTHR45614:SF253">
    <property type="entry name" value="CHROMOSOME UNDETERMINED SCAFFOLD_38, WHOLE GENOME SHOTGUN SEQUENCE"/>
    <property type="match status" value="1"/>
</dbReference>
<dbReference type="PROSITE" id="PS50090">
    <property type="entry name" value="MYB_LIKE"/>
    <property type="match status" value="2"/>
</dbReference>
<dbReference type="PROSITE" id="PS51294">
    <property type="entry name" value="HTH_MYB"/>
    <property type="match status" value="2"/>
</dbReference>
<dbReference type="InterPro" id="IPR001005">
    <property type="entry name" value="SANT/Myb"/>
</dbReference>